<proteinExistence type="predicted"/>
<evidence type="ECO:0000313" key="1">
    <source>
        <dbReference type="EMBL" id="KAJ4718483.1"/>
    </source>
</evidence>
<evidence type="ECO:0000313" key="2">
    <source>
        <dbReference type="Proteomes" id="UP001164539"/>
    </source>
</evidence>
<dbReference type="EMBL" id="CM051398">
    <property type="protein sequence ID" value="KAJ4718483.1"/>
    <property type="molecule type" value="Genomic_DNA"/>
</dbReference>
<organism evidence="1 2">
    <name type="scientific">Melia azedarach</name>
    <name type="common">Chinaberry tree</name>
    <dbReference type="NCBI Taxonomy" id="155640"/>
    <lineage>
        <taxon>Eukaryota</taxon>
        <taxon>Viridiplantae</taxon>
        <taxon>Streptophyta</taxon>
        <taxon>Embryophyta</taxon>
        <taxon>Tracheophyta</taxon>
        <taxon>Spermatophyta</taxon>
        <taxon>Magnoliopsida</taxon>
        <taxon>eudicotyledons</taxon>
        <taxon>Gunneridae</taxon>
        <taxon>Pentapetalae</taxon>
        <taxon>rosids</taxon>
        <taxon>malvids</taxon>
        <taxon>Sapindales</taxon>
        <taxon>Meliaceae</taxon>
        <taxon>Melia</taxon>
    </lineage>
</organism>
<sequence>MLGDRLPYLNVELIMSVFLGISVGNRKVPIPAGTFDTTQDGGGFVIDSGTTMTTLRKEAYDPLVQMLREAINLPQKGAVLKITFTCVFEVLLMIFPGWKETNYNDSFARLKQLKMLNLRENYFNDSVFSYLNKLTSLTTLNLNSNRIITVRPKQGLANLRNLQELDLSGNKITELGLENLRNLEVLDLSENEINRSP</sequence>
<keyword evidence="2" id="KW-1185">Reference proteome</keyword>
<protein>
    <submittedName>
        <fullName evidence="1">LRR receptor-like kinase family protein</fullName>
    </submittedName>
</protein>
<feature type="non-terminal residue" evidence="1">
    <location>
        <position position="197"/>
    </location>
</feature>
<dbReference type="Proteomes" id="UP001164539">
    <property type="component" value="Chromosome 5"/>
</dbReference>
<comment type="caution">
    <text evidence="1">The sequence shown here is derived from an EMBL/GenBank/DDBJ whole genome shotgun (WGS) entry which is preliminary data.</text>
</comment>
<gene>
    <name evidence="1" type="ORF">OWV82_010160</name>
</gene>
<reference evidence="1 2" key="1">
    <citation type="journal article" date="2023" name="Science">
        <title>Complex scaffold remodeling in plant triterpene biosynthesis.</title>
        <authorList>
            <person name="De La Pena R."/>
            <person name="Hodgson H."/>
            <person name="Liu J.C."/>
            <person name="Stephenson M.J."/>
            <person name="Martin A.C."/>
            <person name="Owen C."/>
            <person name="Harkess A."/>
            <person name="Leebens-Mack J."/>
            <person name="Jimenez L.E."/>
            <person name="Osbourn A."/>
            <person name="Sattely E.S."/>
        </authorList>
    </citation>
    <scope>NUCLEOTIDE SEQUENCE [LARGE SCALE GENOMIC DNA]</scope>
    <source>
        <strain evidence="2">cv. JPN11</strain>
        <tissue evidence="1">Leaf</tissue>
    </source>
</reference>
<name>A0ACC1Y4V5_MELAZ</name>
<accession>A0ACC1Y4V5</accession>